<dbReference type="Proteomes" id="UP001642409">
    <property type="component" value="Unassembled WGS sequence"/>
</dbReference>
<dbReference type="AlphaFoldDB" id="A0AA86TQG6"/>
<reference evidence="2" key="1">
    <citation type="submission" date="2023-06" db="EMBL/GenBank/DDBJ databases">
        <authorList>
            <person name="Kurt Z."/>
        </authorList>
    </citation>
    <scope>NUCLEOTIDE SEQUENCE</scope>
</reference>
<proteinExistence type="predicted"/>
<accession>A0AA86TQG6</accession>
<keyword evidence="4" id="KW-1185">Reference proteome</keyword>
<protein>
    <submittedName>
        <fullName evidence="3">Hypothetical_protein</fullName>
    </submittedName>
</protein>
<comment type="caution">
    <text evidence="2">The sequence shown here is derived from an EMBL/GenBank/DDBJ whole genome shotgun (WGS) entry which is preliminary data.</text>
</comment>
<name>A0AA86TQG6_9EUKA</name>
<reference evidence="3 4" key="2">
    <citation type="submission" date="2024-07" db="EMBL/GenBank/DDBJ databases">
        <authorList>
            <person name="Akdeniz Z."/>
        </authorList>
    </citation>
    <scope>NUCLEOTIDE SEQUENCE [LARGE SCALE GENOMIC DNA]</scope>
</reference>
<evidence type="ECO:0000313" key="2">
    <source>
        <dbReference type="EMBL" id="CAI9925509.1"/>
    </source>
</evidence>
<evidence type="ECO:0000256" key="1">
    <source>
        <dbReference type="SAM" id="MobiDB-lite"/>
    </source>
</evidence>
<evidence type="ECO:0000313" key="4">
    <source>
        <dbReference type="Proteomes" id="UP001642409"/>
    </source>
</evidence>
<sequence length="230" mass="26937">MIKKAWLKDDQLDNICWRKDPALQKIEVPQYFITASAQRQLLVRKLVEDAEVQDEIDKKLFFRERNLLTARKDMKSNQYSKRLPTVPLYAASTFVTQSQSASMTQLPSKRPVSSNPKVISNYYEQLLGTNFQPQCPNRQLELQDLTNSLSFTQKPQTHTQTHQTRPQTSKERPQTGIVKSAVQRPTNFSSRFQSKIFQSSNEYITQRKHKDQFLMRKFKNIKYWQVATSS</sequence>
<gene>
    <name evidence="2" type="ORF">HINF_LOCUS13154</name>
    <name evidence="3" type="ORF">HINF_LOCUS20932</name>
</gene>
<dbReference type="EMBL" id="CATOUU010000341">
    <property type="protein sequence ID" value="CAI9925509.1"/>
    <property type="molecule type" value="Genomic_DNA"/>
</dbReference>
<feature type="region of interest" description="Disordered" evidence="1">
    <location>
        <begin position="152"/>
        <end position="181"/>
    </location>
</feature>
<feature type="compositionally biased region" description="Low complexity" evidence="1">
    <location>
        <begin position="152"/>
        <end position="167"/>
    </location>
</feature>
<dbReference type="EMBL" id="CAXDID020000056">
    <property type="protein sequence ID" value="CAL6008039.1"/>
    <property type="molecule type" value="Genomic_DNA"/>
</dbReference>
<evidence type="ECO:0000313" key="3">
    <source>
        <dbReference type="EMBL" id="CAL6008039.1"/>
    </source>
</evidence>
<organism evidence="2">
    <name type="scientific">Hexamita inflata</name>
    <dbReference type="NCBI Taxonomy" id="28002"/>
    <lineage>
        <taxon>Eukaryota</taxon>
        <taxon>Metamonada</taxon>
        <taxon>Diplomonadida</taxon>
        <taxon>Hexamitidae</taxon>
        <taxon>Hexamitinae</taxon>
        <taxon>Hexamita</taxon>
    </lineage>
</organism>